<protein>
    <submittedName>
        <fullName evidence="1">Uncharacterized protein</fullName>
    </submittedName>
</protein>
<name>A0A5V4Z7C9_SALER</name>
<proteinExistence type="predicted"/>
<accession>A0A5V4Z7C9</accession>
<comment type="caution">
    <text evidence="1">The sequence shown here is derived from an EMBL/GenBank/DDBJ whole genome shotgun (WGS) entry which is preliminary data.</text>
</comment>
<evidence type="ECO:0000313" key="1">
    <source>
        <dbReference type="EMBL" id="EBU3913569.1"/>
    </source>
</evidence>
<dbReference type="AlphaFoldDB" id="A0A5V4Z7C9"/>
<sequence>MLESVQLITEKGNRMKDDYHLPVITRLEREARRLGIKKAKLAMALGLNEREYNYVSDGWEDLNVSCLTSYVHSIFISMGIDLFYVFTGVYRDGLCLQCQERFINRWVNDIPPLEYYLVDHLVTRIRYG</sequence>
<reference evidence="1" key="1">
    <citation type="submission" date="2018-07" db="EMBL/GenBank/DDBJ databases">
        <authorList>
            <consortium name="PulseNet: The National Subtyping Network for Foodborne Disease Surveillance"/>
            <person name="Tarr C.L."/>
            <person name="Trees E."/>
            <person name="Katz L.S."/>
            <person name="Carleton-Romer H.A."/>
            <person name="Stroika S."/>
            <person name="Kucerova Z."/>
            <person name="Roache K.F."/>
            <person name="Sabol A.L."/>
            <person name="Besser J."/>
            <person name="Gerner-Smidt P."/>
        </authorList>
    </citation>
    <scope>NUCLEOTIDE SEQUENCE</scope>
    <source>
        <strain evidence="1">PNUSAS029138</strain>
    </source>
</reference>
<dbReference type="EMBL" id="AAHBYH010000020">
    <property type="protein sequence ID" value="EBU3913569.1"/>
    <property type="molecule type" value="Genomic_DNA"/>
</dbReference>
<organism evidence="1">
    <name type="scientific">Salmonella enterica</name>
    <name type="common">Salmonella choleraesuis</name>
    <dbReference type="NCBI Taxonomy" id="28901"/>
    <lineage>
        <taxon>Bacteria</taxon>
        <taxon>Pseudomonadati</taxon>
        <taxon>Pseudomonadota</taxon>
        <taxon>Gammaproteobacteria</taxon>
        <taxon>Enterobacterales</taxon>
        <taxon>Enterobacteriaceae</taxon>
        <taxon>Salmonella</taxon>
    </lineage>
</organism>
<gene>
    <name evidence="1" type="ORF">CWK15_19495</name>
</gene>